<evidence type="ECO:0000313" key="7">
    <source>
        <dbReference type="Proteomes" id="UP000198549"/>
    </source>
</evidence>
<reference evidence="4" key="2">
    <citation type="submission" date="2017-01" db="EMBL/GenBank/DDBJ databases">
        <authorList>
            <person name="Mah S.A."/>
            <person name="Swanson W.J."/>
            <person name="Moy G.W."/>
            <person name="Vacquier V.D."/>
        </authorList>
    </citation>
    <scope>NUCLEOTIDE SEQUENCE [LARGE SCALE GENOMIC DNA]</scope>
    <source>
        <strain evidence="4">MT1</strain>
    </source>
</reference>
<dbReference type="GO" id="GO:0016787">
    <property type="term" value="F:hydrolase activity"/>
    <property type="evidence" value="ECO:0007669"/>
    <property type="project" value="UniProtKB-KW"/>
</dbReference>
<dbReference type="Gene3D" id="3.20.20.80">
    <property type="entry name" value="Glycosidases"/>
    <property type="match status" value="1"/>
</dbReference>
<keyword evidence="6" id="KW-1185">Reference proteome</keyword>
<dbReference type="OrthoDB" id="9774262at2"/>
<feature type="signal peptide" evidence="2">
    <location>
        <begin position="1"/>
        <end position="25"/>
    </location>
</feature>
<keyword evidence="3" id="KW-0378">Hydrolase</keyword>
<dbReference type="EMBL" id="LT629709">
    <property type="protein sequence ID" value="SDO30431.1"/>
    <property type="molecule type" value="Genomic_DNA"/>
</dbReference>
<evidence type="ECO:0000313" key="3">
    <source>
        <dbReference type="EMBL" id="KAB0486755.1"/>
    </source>
</evidence>
<dbReference type="Proteomes" id="UP000186756">
    <property type="component" value="Unassembled WGS sequence"/>
</dbReference>
<dbReference type="InterPro" id="IPR017853">
    <property type="entry name" value="GH"/>
</dbReference>
<protein>
    <submittedName>
        <fullName evidence="3">Glycosyl hydrolase family 5</fullName>
    </submittedName>
</protein>
<dbReference type="Proteomes" id="UP000198549">
    <property type="component" value="Chromosome I"/>
</dbReference>
<feature type="chain" id="PRO_5015064678" evidence="2">
    <location>
        <begin position="26"/>
        <end position="320"/>
    </location>
</feature>
<dbReference type="EMBL" id="VZPS01000004">
    <property type="protein sequence ID" value="KAB0486755.1"/>
    <property type="molecule type" value="Genomic_DNA"/>
</dbReference>
<evidence type="ECO:0000313" key="8">
    <source>
        <dbReference type="Proteomes" id="UP000460142"/>
    </source>
</evidence>
<feature type="region of interest" description="Disordered" evidence="1">
    <location>
        <begin position="286"/>
        <end position="320"/>
    </location>
</feature>
<sequence>MKSAHLKGLGALTLIALGATTQVHASELFPNLPTRTVGVQVKIQNFSAADAGQIKAAGFSFVRFGVWSDSLGSAKYQKQVSDAFAAARSAGLPVLLTVRAIKPLMTASGNLSELATAGESFANTVTKLETSYSTQLVAIEIWNEPDLETYWPTRNFDTTFVPFMSAMCKSLQDKPQATPRVGFGFARPPTAGSASTVALNRIVSEYPKCLNAISYHPYGMTSTQISNAQAFIQQNFHLPGVISEWGISALASNGGVEGQASKIGSFIADVKKLNIPLTSIYEWKNSDSGSNDREKNFGLLTSDGQPKPARITVESQFNAE</sequence>
<dbReference type="SUPFAM" id="SSF51445">
    <property type="entry name" value="(Trans)glycosidases"/>
    <property type="match status" value="1"/>
</dbReference>
<proteinExistence type="predicted"/>
<reference evidence="5 7" key="1">
    <citation type="submission" date="2016-10" db="EMBL/GenBank/DDBJ databases">
        <authorList>
            <person name="de Groot N.N."/>
        </authorList>
    </citation>
    <scope>NUCLEOTIDE SEQUENCE [LARGE SCALE GENOMIC DNA]</scope>
    <source>
        <strain evidence="5 7">BS3776</strain>
    </source>
</reference>
<evidence type="ECO:0000313" key="6">
    <source>
        <dbReference type="Proteomes" id="UP000186756"/>
    </source>
</evidence>
<dbReference type="EMBL" id="MSTQ01000004">
    <property type="protein sequence ID" value="OLU04249.1"/>
    <property type="molecule type" value="Genomic_DNA"/>
</dbReference>
<name>A0A1H0IH98_PSERE</name>
<keyword evidence="2" id="KW-0732">Signal</keyword>
<evidence type="ECO:0000313" key="4">
    <source>
        <dbReference type="EMBL" id="OLU04249.1"/>
    </source>
</evidence>
<accession>A0A1H0IH98</accession>
<organism evidence="5 7">
    <name type="scientific">Pseudomonas reinekei</name>
    <dbReference type="NCBI Taxonomy" id="395598"/>
    <lineage>
        <taxon>Bacteria</taxon>
        <taxon>Pseudomonadati</taxon>
        <taxon>Pseudomonadota</taxon>
        <taxon>Gammaproteobacteria</taxon>
        <taxon>Pseudomonadales</taxon>
        <taxon>Pseudomonadaceae</taxon>
        <taxon>Pseudomonas</taxon>
    </lineage>
</organism>
<evidence type="ECO:0000313" key="5">
    <source>
        <dbReference type="EMBL" id="SDO30431.1"/>
    </source>
</evidence>
<dbReference type="Proteomes" id="UP000460142">
    <property type="component" value="Unassembled WGS sequence"/>
</dbReference>
<reference evidence="3 8" key="4">
    <citation type="submission" date="2019-09" db="EMBL/GenBank/DDBJ databases">
        <title>Draft genome sequences of 48 bacterial type strains from the CCUG.</title>
        <authorList>
            <person name="Tunovic T."/>
            <person name="Pineiro-Iglesias B."/>
            <person name="Unosson C."/>
            <person name="Inganas E."/>
            <person name="Ohlen M."/>
            <person name="Cardew S."/>
            <person name="Jensie-Markopoulos S."/>
            <person name="Salva-Serra F."/>
            <person name="Jaen-Luchoro D."/>
            <person name="Karlsson R."/>
            <person name="Svensson-Stadler L."/>
            <person name="Chun J."/>
            <person name="Moore E."/>
        </authorList>
    </citation>
    <scope>NUCLEOTIDE SEQUENCE [LARGE SCALE GENOMIC DNA]</scope>
    <source>
        <strain evidence="3 8">CCUG 53116</strain>
    </source>
</reference>
<gene>
    <name evidence="4" type="ORF">BVK86_08365</name>
    <name evidence="3" type="ORF">F7R15_07720</name>
    <name evidence="5" type="ORF">SAMN04490202_0513</name>
</gene>
<reference evidence="6" key="3">
    <citation type="submission" date="2017-01" db="EMBL/GenBank/DDBJ databases">
        <authorList>
            <person name="Poblete-Castro I."/>
        </authorList>
    </citation>
    <scope>NUCLEOTIDE SEQUENCE [LARGE SCALE GENOMIC DNA]</scope>
    <source>
        <strain evidence="6">DSM 18361 / CCUG 53116 / MT1</strain>
    </source>
</reference>
<evidence type="ECO:0000256" key="2">
    <source>
        <dbReference type="SAM" id="SignalP"/>
    </source>
</evidence>
<dbReference type="RefSeq" id="WP_075945971.1">
    <property type="nucleotide sequence ID" value="NZ_LT629709.1"/>
</dbReference>
<evidence type="ECO:0000256" key="1">
    <source>
        <dbReference type="SAM" id="MobiDB-lite"/>
    </source>
</evidence>
<dbReference type="AlphaFoldDB" id="A0A1H0IH98"/>